<gene>
    <name evidence="1" type="ORF">SAMN05444158_2060</name>
</gene>
<dbReference type="AlphaFoldDB" id="A0A1H1S7M3"/>
<evidence type="ECO:0000313" key="2">
    <source>
        <dbReference type="Proteomes" id="UP000243904"/>
    </source>
</evidence>
<dbReference type="EMBL" id="LT629750">
    <property type="protein sequence ID" value="SDS43903.1"/>
    <property type="molecule type" value="Genomic_DNA"/>
</dbReference>
<name>A0A1H1S7M3_9BRAD</name>
<organism evidence="1 2">
    <name type="scientific">Bradyrhizobium canariense</name>
    <dbReference type="NCBI Taxonomy" id="255045"/>
    <lineage>
        <taxon>Bacteria</taxon>
        <taxon>Pseudomonadati</taxon>
        <taxon>Pseudomonadota</taxon>
        <taxon>Alphaproteobacteria</taxon>
        <taxon>Hyphomicrobiales</taxon>
        <taxon>Nitrobacteraceae</taxon>
        <taxon>Bradyrhizobium</taxon>
    </lineage>
</organism>
<reference evidence="2" key="1">
    <citation type="submission" date="2016-10" db="EMBL/GenBank/DDBJ databases">
        <authorList>
            <person name="Varghese N."/>
            <person name="Submissions S."/>
        </authorList>
    </citation>
    <scope>NUCLEOTIDE SEQUENCE [LARGE SCALE GENOMIC DNA]</scope>
    <source>
        <strain evidence="2">GAS369</strain>
    </source>
</reference>
<protein>
    <submittedName>
        <fullName evidence="1">Uncharacterized protein</fullName>
    </submittedName>
</protein>
<keyword evidence="2" id="KW-1185">Reference proteome</keyword>
<proteinExistence type="predicted"/>
<evidence type="ECO:0000313" key="1">
    <source>
        <dbReference type="EMBL" id="SDS43903.1"/>
    </source>
</evidence>
<accession>A0A1H1S7M3</accession>
<dbReference type="Proteomes" id="UP000243904">
    <property type="component" value="Chromosome I"/>
</dbReference>
<sequence>MSFLGGPRRVNSTLKIQTPAAISLIQKIKAELQKRAELKAKRMLLKVPKRQVKR</sequence>